<dbReference type="GO" id="GO:0005634">
    <property type="term" value="C:nucleus"/>
    <property type="evidence" value="ECO:0007669"/>
    <property type="project" value="TreeGrafter"/>
</dbReference>
<protein>
    <submittedName>
        <fullName evidence="5">Endonuclease/exonuclease/phosphatase</fullName>
    </submittedName>
</protein>
<dbReference type="GO" id="GO:0046872">
    <property type="term" value="F:metal ion binding"/>
    <property type="evidence" value="ECO:0007669"/>
    <property type="project" value="UniProtKB-KW"/>
</dbReference>
<keyword evidence="5" id="KW-0540">Nuclease</keyword>
<dbReference type="PANTHER" id="PTHR22748:SF26">
    <property type="entry name" value="ENDONUCLEASE_EXONUCLEASE_PHOSPHATASE DOMAIN-CONTAINING PROTEIN"/>
    <property type="match status" value="1"/>
</dbReference>
<keyword evidence="6" id="KW-1185">Reference proteome</keyword>
<evidence type="ECO:0000256" key="3">
    <source>
        <dbReference type="ARBA" id="ARBA00022801"/>
    </source>
</evidence>
<name>A0AAD7CP78_MYCRO</name>
<dbReference type="GO" id="GO:0008081">
    <property type="term" value="F:phosphoric diester hydrolase activity"/>
    <property type="evidence" value="ECO:0007669"/>
    <property type="project" value="TreeGrafter"/>
</dbReference>
<accession>A0AAD7CP78</accession>
<dbReference type="Gene3D" id="3.60.10.10">
    <property type="entry name" value="Endonuclease/exonuclease/phosphatase"/>
    <property type="match status" value="1"/>
</dbReference>
<dbReference type="GO" id="GO:0003906">
    <property type="term" value="F:DNA-(apurinic or apyrimidinic site) endonuclease activity"/>
    <property type="evidence" value="ECO:0007669"/>
    <property type="project" value="TreeGrafter"/>
</dbReference>
<sequence length="307" mass="34888">MRQQINNPEISRKTQAEIKLTTVNSNGCKKKSIKHPAHKWHEWHHIMFDKKIGVLGAVETHLSAAQALEIQDSHLGRHMEIYNSPNLDDPSTRGVAIVLNRELTSTKGVKIHYLIPRRAILAVIPWHGKRTLTALVVYAPAESMDENEAFWDEMTNLWMTIDLPVPNWVGGDTNNVEEPINQLPHRHHSSKPVYCFQNSCKHLLGLLDGWRRVNPNTKAYTYTSTHHSTTHLRINCIYVSPALMKNCSRWTIHNVGKVTDHRMVSVVVSAPGSPYIGCGLYSILLFLLEENFFIKFVIDQGVDKPAL</sequence>
<dbReference type="AlphaFoldDB" id="A0AAD7CP78"/>
<dbReference type="SUPFAM" id="SSF56219">
    <property type="entry name" value="DNase I-like"/>
    <property type="match status" value="1"/>
</dbReference>
<dbReference type="EMBL" id="JARKIE010000306">
    <property type="protein sequence ID" value="KAJ7655881.1"/>
    <property type="molecule type" value="Genomic_DNA"/>
</dbReference>
<keyword evidence="4" id="KW-0460">Magnesium</keyword>
<gene>
    <name evidence="5" type="ORF">B0H17DRAFT_956277</name>
</gene>
<dbReference type="InterPro" id="IPR004808">
    <property type="entry name" value="AP_endonuc_1"/>
</dbReference>
<evidence type="ECO:0000256" key="2">
    <source>
        <dbReference type="ARBA" id="ARBA00022723"/>
    </source>
</evidence>
<comment type="caution">
    <text evidence="5">The sequence shown here is derived from an EMBL/GenBank/DDBJ whole genome shotgun (WGS) entry which is preliminary data.</text>
</comment>
<reference evidence="5" key="1">
    <citation type="submission" date="2023-03" db="EMBL/GenBank/DDBJ databases">
        <title>Massive genome expansion in bonnet fungi (Mycena s.s.) driven by repeated elements and novel gene families across ecological guilds.</title>
        <authorList>
            <consortium name="Lawrence Berkeley National Laboratory"/>
            <person name="Harder C.B."/>
            <person name="Miyauchi S."/>
            <person name="Viragh M."/>
            <person name="Kuo A."/>
            <person name="Thoen E."/>
            <person name="Andreopoulos B."/>
            <person name="Lu D."/>
            <person name="Skrede I."/>
            <person name="Drula E."/>
            <person name="Henrissat B."/>
            <person name="Morin E."/>
            <person name="Kohler A."/>
            <person name="Barry K."/>
            <person name="LaButti K."/>
            <person name="Morin E."/>
            <person name="Salamov A."/>
            <person name="Lipzen A."/>
            <person name="Mereny Z."/>
            <person name="Hegedus B."/>
            <person name="Baldrian P."/>
            <person name="Stursova M."/>
            <person name="Weitz H."/>
            <person name="Taylor A."/>
            <person name="Grigoriev I.V."/>
            <person name="Nagy L.G."/>
            <person name="Martin F."/>
            <person name="Kauserud H."/>
        </authorList>
    </citation>
    <scope>NUCLEOTIDE SEQUENCE</scope>
    <source>
        <strain evidence="5">CBHHK067</strain>
    </source>
</reference>
<dbReference type="GO" id="GO:0006284">
    <property type="term" value="P:base-excision repair"/>
    <property type="evidence" value="ECO:0007669"/>
    <property type="project" value="TreeGrafter"/>
</dbReference>
<keyword evidence="2" id="KW-0479">Metal-binding</keyword>
<dbReference type="GO" id="GO:0008311">
    <property type="term" value="F:double-stranded DNA 3'-5' DNA exonuclease activity"/>
    <property type="evidence" value="ECO:0007669"/>
    <property type="project" value="TreeGrafter"/>
</dbReference>
<organism evidence="5 6">
    <name type="scientific">Mycena rosella</name>
    <name type="common">Pink bonnet</name>
    <name type="synonym">Agaricus rosellus</name>
    <dbReference type="NCBI Taxonomy" id="1033263"/>
    <lineage>
        <taxon>Eukaryota</taxon>
        <taxon>Fungi</taxon>
        <taxon>Dikarya</taxon>
        <taxon>Basidiomycota</taxon>
        <taxon>Agaricomycotina</taxon>
        <taxon>Agaricomycetes</taxon>
        <taxon>Agaricomycetidae</taxon>
        <taxon>Agaricales</taxon>
        <taxon>Marasmiineae</taxon>
        <taxon>Mycenaceae</taxon>
        <taxon>Mycena</taxon>
    </lineage>
</organism>
<dbReference type="Proteomes" id="UP001221757">
    <property type="component" value="Unassembled WGS sequence"/>
</dbReference>
<evidence type="ECO:0000256" key="1">
    <source>
        <dbReference type="ARBA" id="ARBA00001946"/>
    </source>
</evidence>
<evidence type="ECO:0000313" key="5">
    <source>
        <dbReference type="EMBL" id="KAJ7655881.1"/>
    </source>
</evidence>
<evidence type="ECO:0000313" key="6">
    <source>
        <dbReference type="Proteomes" id="UP001221757"/>
    </source>
</evidence>
<comment type="cofactor">
    <cofactor evidence="1">
        <name>Mg(2+)</name>
        <dbReference type="ChEBI" id="CHEBI:18420"/>
    </cofactor>
</comment>
<keyword evidence="3" id="KW-0378">Hydrolase</keyword>
<dbReference type="PANTHER" id="PTHR22748">
    <property type="entry name" value="AP ENDONUCLEASE"/>
    <property type="match status" value="1"/>
</dbReference>
<dbReference type="InterPro" id="IPR036691">
    <property type="entry name" value="Endo/exonu/phosph_ase_sf"/>
</dbReference>
<proteinExistence type="predicted"/>
<keyword evidence="5" id="KW-0255">Endonuclease</keyword>
<evidence type="ECO:0000256" key="4">
    <source>
        <dbReference type="ARBA" id="ARBA00022842"/>
    </source>
</evidence>